<reference evidence="2 3" key="1">
    <citation type="submission" date="2020-04" db="EMBL/GenBank/DDBJ databases">
        <authorList>
            <person name="De Canck E."/>
        </authorList>
    </citation>
    <scope>NUCLEOTIDE SEQUENCE [LARGE SCALE GENOMIC DNA]</scope>
    <source>
        <strain evidence="2 3">LMG 22037</strain>
    </source>
</reference>
<evidence type="ECO:0000313" key="3">
    <source>
        <dbReference type="Proteomes" id="UP000494249"/>
    </source>
</evidence>
<evidence type="ECO:0000256" key="1">
    <source>
        <dbReference type="SAM" id="MobiDB-lite"/>
    </source>
</evidence>
<dbReference type="Proteomes" id="UP000494249">
    <property type="component" value="Unassembled WGS sequence"/>
</dbReference>
<evidence type="ECO:0000313" key="2">
    <source>
        <dbReference type="EMBL" id="CAB3715595.1"/>
    </source>
</evidence>
<organism evidence="2 3">
    <name type="scientific">Paraburkholderia phenoliruptrix</name>
    <dbReference type="NCBI Taxonomy" id="252970"/>
    <lineage>
        <taxon>Bacteria</taxon>
        <taxon>Pseudomonadati</taxon>
        <taxon>Pseudomonadota</taxon>
        <taxon>Betaproteobacteria</taxon>
        <taxon>Burkholderiales</taxon>
        <taxon>Burkholderiaceae</taxon>
        <taxon>Paraburkholderia</taxon>
    </lineage>
</organism>
<proteinExistence type="predicted"/>
<dbReference type="AlphaFoldDB" id="A0A6J5BS01"/>
<dbReference type="EMBL" id="CADIKB010000024">
    <property type="protein sequence ID" value="CAB3715595.1"/>
    <property type="molecule type" value="Genomic_DNA"/>
</dbReference>
<dbReference type="RefSeq" id="WP_028361805.1">
    <property type="nucleotide sequence ID" value="NZ_CADFGL010000022.1"/>
</dbReference>
<name>A0A6J5BS01_9BURK</name>
<feature type="region of interest" description="Disordered" evidence="1">
    <location>
        <begin position="1"/>
        <end position="28"/>
    </location>
</feature>
<gene>
    <name evidence="2" type="ORF">LMG22037_04335</name>
</gene>
<accession>A0A6J5BS01</accession>
<sequence length="59" mass="6204">MIEMMRATAGRSSATQRARPMHAPGSNRHINMRKAVGFAIVTSGFAVIAAQALQHALGG</sequence>
<protein>
    <submittedName>
        <fullName evidence="2">Uncharacterized protein</fullName>
    </submittedName>
</protein>